<reference evidence="3 4" key="1">
    <citation type="journal article" date="2014" name="Genome Announc.">
        <title>Trypanosoma cruzi Clone Dm28c Draft Genome Sequence.</title>
        <authorList>
            <person name="Grisard E.C."/>
            <person name="Teixeira S.M."/>
            <person name="de Almeida L.G."/>
            <person name="Stoco P.H."/>
            <person name="Gerber A.L."/>
            <person name="Talavera-Lopez C."/>
            <person name="Lima O.C."/>
            <person name="Andersson B."/>
            <person name="de Vasconcelos A.T."/>
        </authorList>
    </citation>
    <scope>NUCLEOTIDE SEQUENCE [LARGE SCALE GENOMIC DNA]</scope>
    <source>
        <strain evidence="3 4">Dm28c</strain>
    </source>
</reference>
<organism evidence="3 4">
    <name type="scientific">Trypanosoma cruzi Dm28c</name>
    <dbReference type="NCBI Taxonomy" id="1416333"/>
    <lineage>
        <taxon>Eukaryota</taxon>
        <taxon>Discoba</taxon>
        <taxon>Euglenozoa</taxon>
        <taxon>Kinetoplastea</taxon>
        <taxon>Metakinetoplastina</taxon>
        <taxon>Trypanosomatida</taxon>
        <taxon>Trypanosomatidae</taxon>
        <taxon>Trypanosoma</taxon>
        <taxon>Schizotrypanum</taxon>
    </lineage>
</organism>
<dbReference type="Pfam" id="PF22925">
    <property type="entry name" value="TS_C"/>
    <property type="match status" value="1"/>
</dbReference>
<evidence type="ECO:0000313" key="4">
    <source>
        <dbReference type="Proteomes" id="UP000017861"/>
    </source>
</evidence>
<name>V5B6L0_TRYCR</name>
<dbReference type="EMBL" id="AYLP01000265">
    <property type="protein sequence ID" value="ESS61607.1"/>
    <property type="molecule type" value="Genomic_DNA"/>
</dbReference>
<dbReference type="InterPro" id="IPR011040">
    <property type="entry name" value="Sialidase"/>
</dbReference>
<feature type="domain" description="Trans-sialidase C-terminal" evidence="2">
    <location>
        <begin position="102"/>
        <end position="161"/>
    </location>
</feature>
<comment type="caution">
    <text evidence="3">The sequence shown here is derived from an EMBL/GenBank/DDBJ whole genome shotgun (WGS) entry which is preliminary data.</text>
</comment>
<dbReference type="SUPFAM" id="SSF50939">
    <property type="entry name" value="Sialidases"/>
    <property type="match status" value="1"/>
</dbReference>
<dbReference type="VEuPathDB" id="TriTrypDB:TCDM_10798"/>
<dbReference type="SUPFAM" id="SSF49899">
    <property type="entry name" value="Concanavalin A-like lectins/glucanases"/>
    <property type="match status" value="1"/>
</dbReference>
<dbReference type="Pfam" id="PF13859">
    <property type="entry name" value="BNR_3"/>
    <property type="match status" value="1"/>
</dbReference>
<dbReference type="Gene3D" id="2.120.10.10">
    <property type="match status" value="1"/>
</dbReference>
<dbReference type="OrthoDB" id="10394385at2759"/>
<gene>
    <name evidence="3" type="ORF">TCDM_10798</name>
</gene>
<dbReference type="Proteomes" id="UP000017861">
    <property type="component" value="Unassembled WGS sequence"/>
</dbReference>
<evidence type="ECO:0000259" key="1">
    <source>
        <dbReference type="Pfam" id="PF13859"/>
    </source>
</evidence>
<proteinExistence type="predicted"/>
<evidence type="ECO:0000313" key="3">
    <source>
        <dbReference type="EMBL" id="ESS61607.1"/>
    </source>
</evidence>
<evidence type="ECO:0000259" key="2">
    <source>
        <dbReference type="Pfam" id="PF22925"/>
    </source>
</evidence>
<dbReference type="InterPro" id="IPR055239">
    <property type="entry name" value="TS_C"/>
</dbReference>
<protein>
    <submittedName>
        <fullName evidence="3">Trans-sialidase</fullName>
    </submittedName>
</protein>
<accession>V5B6L0</accession>
<dbReference type="InterPro" id="IPR036278">
    <property type="entry name" value="Sialidase_sf"/>
</dbReference>
<sequence length="162" mass="17497">MHIVDIGPVSDDEDAAASSLLYRSGKDGDDKKELIVLYEKNKGGEKETSSGMVSVLLTAQLERVKEVLKTWNEVDKRVSKLCPSENAREDPSSATACSDVEITDGLVGFLSGKFSDGTWRDEYLGVNATVTNKEGAAKADNGVKFRGAWAEWPVGAQGENQL</sequence>
<dbReference type="AlphaFoldDB" id="V5B6L0"/>
<dbReference type="Gene3D" id="2.60.120.200">
    <property type="match status" value="1"/>
</dbReference>
<dbReference type="InterPro" id="IPR013320">
    <property type="entry name" value="ConA-like_dom_sf"/>
</dbReference>
<feature type="domain" description="Sialidase" evidence="1">
    <location>
        <begin position="2"/>
        <end position="39"/>
    </location>
</feature>